<dbReference type="InParanoid" id="A0A6I8VWX6"/>
<feature type="compositionally biased region" description="Low complexity" evidence="2">
    <location>
        <begin position="78"/>
        <end position="90"/>
    </location>
</feature>
<evidence type="ECO:0000256" key="1">
    <source>
        <dbReference type="PROSITE-ProRule" id="PRU00076"/>
    </source>
</evidence>
<dbReference type="InterPro" id="IPR043403">
    <property type="entry name" value="Gurken/Spitz"/>
</dbReference>
<dbReference type="PROSITE" id="PS50026">
    <property type="entry name" value="EGF_3"/>
    <property type="match status" value="1"/>
</dbReference>
<dbReference type="GO" id="GO:0005154">
    <property type="term" value="F:epidermal growth factor receptor binding"/>
    <property type="evidence" value="ECO:0007669"/>
    <property type="project" value="InterPro"/>
</dbReference>
<dbReference type="SUPFAM" id="SSF57196">
    <property type="entry name" value="EGF/Laminin"/>
    <property type="match status" value="1"/>
</dbReference>
<keyword evidence="5" id="KW-1185">Reference proteome</keyword>
<dbReference type="Gene3D" id="2.10.25.10">
    <property type="entry name" value="Laminin"/>
    <property type="match status" value="1"/>
</dbReference>
<evidence type="ECO:0000313" key="6">
    <source>
        <dbReference type="RefSeq" id="XP_033235585.1"/>
    </source>
</evidence>
<evidence type="ECO:0000313" key="5">
    <source>
        <dbReference type="Proteomes" id="UP000001819"/>
    </source>
</evidence>
<feature type="region of interest" description="Disordered" evidence="2">
    <location>
        <begin position="126"/>
        <end position="188"/>
    </location>
</feature>
<dbReference type="InterPro" id="IPR000742">
    <property type="entry name" value="EGF"/>
</dbReference>
<dbReference type="RefSeq" id="XP_033235585.1">
    <property type="nucleotide sequence ID" value="XM_033379694.1"/>
</dbReference>
<organism evidence="5 6">
    <name type="scientific">Drosophila pseudoobscura pseudoobscura</name>
    <name type="common">Fruit fly</name>
    <dbReference type="NCBI Taxonomy" id="46245"/>
    <lineage>
        <taxon>Eukaryota</taxon>
        <taxon>Metazoa</taxon>
        <taxon>Ecdysozoa</taxon>
        <taxon>Arthropoda</taxon>
        <taxon>Hexapoda</taxon>
        <taxon>Insecta</taxon>
        <taxon>Pterygota</taxon>
        <taxon>Neoptera</taxon>
        <taxon>Endopterygota</taxon>
        <taxon>Diptera</taxon>
        <taxon>Brachycera</taxon>
        <taxon>Muscomorpha</taxon>
        <taxon>Ephydroidea</taxon>
        <taxon>Drosophilidae</taxon>
        <taxon>Drosophila</taxon>
        <taxon>Sophophora</taxon>
    </lineage>
</organism>
<name>A0A6I8VWX6_DROPS</name>
<evidence type="ECO:0000256" key="3">
    <source>
        <dbReference type="SAM" id="Phobius"/>
    </source>
</evidence>
<feature type="domain" description="EGF-like" evidence="4">
    <location>
        <begin position="199"/>
        <end position="243"/>
    </location>
</feature>
<feature type="transmembrane region" description="Helical" evidence="3">
    <location>
        <begin position="269"/>
        <end position="292"/>
    </location>
</feature>
<dbReference type="GO" id="GO:0048018">
    <property type="term" value="F:receptor ligand activity"/>
    <property type="evidence" value="ECO:0007669"/>
    <property type="project" value="InterPro"/>
</dbReference>
<sequence length="316" mass="35896">MMRIPFIDIIKVVFVLSTVVAVTDCCSSRILLLREHTLKIVQHQHNFHNHMHEHAHELQQQIEEHVVQLVNQMELQQQQQEEQQQQQQLQATVREVPPDPREDEDGELLPNTVEEASVEPMLEEQLLGEQPTAEPPASSTDSSLAGESTTKTDGTTETTTLITVTHTGEPPPDDSSPSTRASLSTTIPPDKVKDTAEIIMLPCRDSFKTSFCLNGGNCFRYPLGNQSLYSCLCADGYDGQRCEFKNWNGDYVKAPPALEAHPKIRMARIVFSFPMLILLSTIYVLFAAVFMLRNAPEYRRKQQQLHLHKQRFFVRC</sequence>
<proteinExistence type="predicted"/>
<dbReference type="AlphaFoldDB" id="A0A6I8VWX6"/>
<dbReference type="CDD" id="cd00054">
    <property type="entry name" value="EGF_CA"/>
    <property type="match status" value="1"/>
</dbReference>
<dbReference type="PANTHER" id="PTHR12332:SF1">
    <property type="entry name" value="KEREN-RELATED"/>
    <property type="match status" value="1"/>
</dbReference>
<evidence type="ECO:0000259" key="4">
    <source>
        <dbReference type="PROSITE" id="PS50026"/>
    </source>
</evidence>
<feature type="compositionally biased region" description="Polar residues" evidence="2">
    <location>
        <begin position="137"/>
        <end position="148"/>
    </location>
</feature>
<keyword evidence="3" id="KW-0812">Transmembrane</keyword>
<dbReference type="GO" id="GO:0007173">
    <property type="term" value="P:epidermal growth factor receptor signaling pathway"/>
    <property type="evidence" value="ECO:0007669"/>
    <property type="project" value="InterPro"/>
</dbReference>
<keyword evidence="1" id="KW-0245">EGF-like domain</keyword>
<dbReference type="PROSITE" id="PS01186">
    <property type="entry name" value="EGF_2"/>
    <property type="match status" value="1"/>
</dbReference>
<feature type="disulfide bond" evidence="1">
    <location>
        <begin position="233"/>
        <end position="242"/>
    </location>
</feature>
<dbReference type="SMART" id="SM00181">
    <property type="entry name" value="EGF"/>
    <property type="match status" value="1"/>
</dbReference>
<accession>A0A6I8VWX6</accession>
<keyword evidence="3" id="KW-0472">Membrane</keyword>
<dbReference type="Pfam" id="PF00008">
    <property type="entry name" value="EGF"/>
    <property type="match status" value="1"/>
</dbReference>
<keyword evidence="3" id="KW-1133">Transmembrane helix</keyword>
<protein>
    <submittedName>
        <fullName evidence="6">Protein gurken</fullName>
    </submittedName>
</protein>
<feature type="region of interest" description="Disordered" evidence="2">
    <location>
        <begin position="78"/>
        <end position="110"/>
    </location>
</feature>
<feature type="compositionally biased region" description="Polar residues" evidence="2">
    <location>
        <begin position="175"/>
        <end position="187"/>
    </location>
</feature>
<feature type="compositionally biased region" description="Low complexity" evidence="2">
    <location>
        <begin position="149"/>
        <end position="167"/>
    </location>
</feature>
<dbReference type="PANTHER" id="PTHR12332">
    <property type="entry name" value="KEREN-RELATED"/>
    <property type="match status" value="1"/>
</dbReference>
<dbReference type="Proteomes" id="UP000001819">
    <property type="component" value="Chromosome 4"/>
</dbReference>
<gene>
    <name evidence="6" type="primary">grk</name>
</gene>
<reference evidence="6" key="1">
    <citation type="submission" date="2025-08" db="UniProtKB">
        <authorList>
            <consortium name="RefSeq"/>
        </authorList>
    </citation>
    <scope>IDENTIFICATION</scope>
    <source>
        <strain evidence="6">MV-25-SWS-2005</strain>
        <tissue evidence="6">Whole body</tissue>
    </source>
</reference>
<dbReference type="FunCoup" id="A0A6I8VWX6">
    <property type="interactions" value="102"/>
</dbReference>
<dbReference type="KEGG" id="dpo:6903541"/>
<keyword evidence="1" id="KW-1015">Disulfide bond</keyword>
<dbReference type="ExpressionAtlas" id="A0A6I8VWX6">
    <property type="expression patterns" value="baseline"/>
</dbReference>
<dbReference type="PROSITE" id="PS00022">
    <property type="entry name" value="EGF_1"/>
    <property type="match status" value="1"/>
</dbReference>
<comment type="caution">
    <text evidence="1">Lacks conserved residue(s) required for the propagation of feature annotation.</text>
</comment>
<evidence type="ECO:0000256" key="2">
    <source>
        <dbReference type="SAM" id="MobiDB-lite"/>
    </source>
</evidence>